<keyword evidence="15" id="KW-0472">Membrane</keyword>
<dbReference type="PANTHER" id="PTHR24286:SF221">
    <property type="entry name" value="TAXADIENE 5-ALPHA HYDROXYLASE"/>
    <property type="match status" value="1"/>
</dbReference>
<dbReference type="GO" id="GO:0004190">
    <property type="term" value="F:aspartic-type endopeptidase activity"/>
    <property type="evidence" value="ECO:0007669"/>
    <property type="project" value="UniProtKB-KW"/>
</dbReference>
<dbReference type="EMBL" id="BSYO01000009">
    <property type="protein sequence ID" value="GMH10008.1"/>
    <property type="molecule type" value="Genomic_DNA"/>
</dbReference>
<dbReference type="Proteomes" id="UP001279734">
    <property type="component" value="Unassembled WGS sequence"/>
</dbReference>
<dbReference type="InterPro" id="IPR036396">
    <property type="entry name" value="Cyt_P450_sf"/>
</dbReference>
<dbReference type="SUPFAM" id="SSF48264">
    <property type="entry name" value="Cytochrome P450"/>
    <property type="match status" value="1"/>
</dbReference>
<evidence type="ECO:0000256" key="3">
    <source>
        <dbReference type="ARBA" id="ARBA00022670"/>
    </source>
</evidence>
<reference evidence="17" key="1">
    <citation type="submission" date="2023-05" db="EMBL/GenBank/DDBJ databases">
        <title>Nepenthes gracilis genome sequencing.</title>
        <authorList>
            <person name="Fukushima K."/>
        </authorList>
    </citation>
    <scope>NUCLEOTIDE SEQUENCE</scope>
    <source>
        <strain evidence="17">SING2019-196</strain>
    </source>
</reference>
<dbReference type="FunFam" id="1.10.225.10:FF:000008">
    <property type="entry name" value="Pulmonary surfactant-associated protein B"/>
    <property type="match status" value="1"/>
</dbReference>
<evidence type="ECO:0000256" key="10">
    <source>
        <dbReference type="ARBA" id="ARBA00023157"/>
    </source>
</evidence>
<gene>
    <name evidence="17" type="ORF">Nepgr_011849</name>
</gene>
<evidence type="ECO:0000256" key="13">
    <source>
        <dbReference type="ARBA" id="ARBA00041094"/>
    </source>
</evidence>
<dbReference type="GO" id="GO:0005576">
    <property type="term" value="C:extracellular region"/>
    <property type="evidence" value="ECO:0007669"/>
    <property type="project" value="UniProtKB-SubCell"/>
</dbReference>
<evidence type="ECO:0000256" key="7">
    <source>
        <dbReference type="ARBA" id="ARBA00022750"/>
    </source>
</evidence>
<organism evidence="17 18">
    <name type="scientific">Nepenthes gracilis</name>
    <name type="common">Slender pitcher plant</name>
    <dbReference type="NCBI Taxonomy" id="150966"/>
    <lineage>
        <taxon>Eukaryota</taxon>
        <taxon>Viridiplantae</taxon>
        <taxon>Streptophyta</taxon>
        <taxon>Embryophyta</taxon>
        <taxon>Tracheophyta</taxon>
        <taxon>Spermatophyta</taxon>
        <taxon>Magnoliopsida</taxon>
        <taxon>eudicotyledons</taxon>
        <taxon>Gunneridae</taxon>
        <taxon>Pentapetalae</taxon>
        <taxon>Caryophyllales</taxon>
        <taxon>Nepenthaceae</taxon>
        <taxon>Nepenthes</taxon>
    </lineage>
</organism>
<proteinExistence type="predicted"/>
<evidence type="ECO:0000259" key="16">
    <source>
        <dbReference type="PROSITE" id="PS50015"/>
    </source>
</evidence>
<evidence type="ECO:0000313" key="18">
    <source>
        <dbReference type="Proteomes" id="UP001279734"/>
    </source>
</evidence>
<feature type="domain" description="Saposin B-type" evidence="16">
    <location>
        <begin position="490"/>
        <end position="569"/>
    </location>
</feature>
<dbReference type="InterPro" id="IPR008138">
    <property type="entry name" value="SapB_2"/>
</dbReference>
<keyword evidence="15" id="KW-1133">Transmembrane helix</keyword>
<evidence type="ECO:0000256" key="5">
    <source>
        <dbReference type="ARBA" id="ARBA00022729"/>
    </source>
</evidence>
<dbReference type="Pfam" id="PF03489">
    <property type="entry name" value="SapB_2"/>
    <property type="match status" value="2"/>
</dbReference>
<feature type="transmembrane region" description="Helical" evidence="15">
    <location>
        <begin position="6"/>
        <end position="25"/>
    </location>
</feature>
<evidence type="ECO:0000256" key="6">
    <source>
        <dbReference type="ARBA" id="ARBA00022737"/>
    </source>
</evidence>
<dbReference type="InterPro" id="IPR008139">
    <property type="entry name" value="SaposinB_dom"/>
</dbReference>
<keyword evidence="6" id="KW-0677">Repeat</keyword>
<feature type="domain" description="Saposin B-type" evidence="16">
    <location>
        <begin position="576"/>
        <end position="656"/>
    </location>
</feature>
<evidence type="ECO:0000256" key="2">
    <source>
        <dbReference type="ARBA" id="ARBA00022525"/>
    </source>
</evidence>
<keyword evidence="9" id="KW-0865">Zymogen</keyword>
<dbReference type="Pfam" id="PF00067">
    <property type="entry name" value="p450"/>
    <property type="match status" value="1"/>
</dbReference>
<evidence type="ECO:0000256" key="8">
    <source>
        <dbReference type="ARBA" id="ARBA00023004"/>
    </source>
</evidence>
<dbReference type="GO" id="GO:0016125">
    <property type="term" value="P:sterol metabolic process"/>
    <property type="evidence" value="ECO:0007669"/>
    <property type="project" value="TreeGrafter"/>
</dbReference>
<name>A0AAD3SET6_NEPGR</name>
<dbReference type="GO" id="GO:0004497">
    <property type="term" value="F:monooxygenase activity"/>
    <property type="evidence" value="ECO:0007669"/>
    <property type="project" value="InterPro"/>
</dbReference>
<comment type="caution">
    <text evidence="17">The sequence shown here is derived from an EMBL/GenBank/DDBJ whole genome shotgun (WGS) entry which is preliminary data.</text>
</comment>
<keyword evidence="2" id="KW-0964">Secreted</keyword>
<evidence type="ECO:0000256" key="4">
    <source>
        <dbReference type="ARBA" id="ARBA00022723"/>
    </source>
</evidence>
<evidence type="ECO:0000256" key="15">
    <source>
        <dbReference type="SAM" id="Phobius"/>
    </source>
</evidence>
<keyword evidence="10" id="KW-1015">Disulfide bond</keyword>
<protein>
    <recommendedName>
        <fullName evidence="13">Pulmonary surfactant-associated protein B</fullName>
    </recommendedName>
    <alternativeName>
        <fullName evidence="14">Pulmonary surfactant-associated proteolipid SPL(Phe)</fullName>
    </alternativeName>
</protein>
<evidence type="ECO:0000256" key="11">
    <source>
        <dbReference type="ARBA" id="ARBA00023180"/>
    </source>
</evidence>
<keyword evidence="4" id="KW-0479">Metal-binding</keyword>
<dbReference type="GO" id="GO:0006508">
    <property type="term" value="P:proteolysis"/>
    <property type="evidence" value="ECO:0007669"/>
    <property type="project" value="UniProtKB-KW"/>
</dbReference>
<sequence>MATTISLSLSLLLPPLIPILIFIIINRARSRKKNDNSNASNHKKLPPGEMGIVWIGETMEFFRAQKNNRLFEEFIQPRIRRYGSNTFKTRLMGSPTVIINGADANRFFLSNEFKLVVSAWPSSSVQLMGRNSIMEKQGEQHRRLRGILSSCLGNAGLEALLPKISTTILGHLRNKWQGKERISLFRSAKILTFTIICECLLGIESNEESLDCFERVLEGVFAPAVNLPGTRFWRAKRWRSQVGKTLLQIVRKKRKEMEAKEEEEDKGVIHDKEQDQAMLLSKLVAALINGEITEEEVVDNIVLLIFAAHDTTSFAIAMTFKMLALHPDCYSLLLQEHMEITRSSGRASEDLTMEDLKKMKYTWQVVRETMRLFPPIFGSFRRAIADIEFEGFTIPKGWKVLWTTYGTHNDEKYFLNPYGFNPKRFEKDATMPPYVFVPFGEAIVLLTIDKGIMDARVGLFFLLVLGFNGASNARNFASSDHSSLEKGSKKVDVCTLCEKYVTLALEYLSENKTQAEVIELLQVACSETHAFEKQCITLVDYYATLFFSELSSIQADEFCEKANLCQSTRTSYLLVNDDICDVCHLAVSEILIKLKDPDSKLEIIEILLKGCDAVENYMKKCKALVFEYGPLILTNAEKFLEKSDICTSFHACTLPTSHVQAAPSEGEILMVTSP</sequence>
<dbReference type="PROSITE" id="PS50015">
    <property type="entry name" value="SAP_B"/>
    <property type="match status" value="2"/>
</dbReference>
<dbReference type="InterPro" id="IPR011001">
    <property type="entry name" value="Saposin-like"/>
</dbReference>
<dbReference type="Gene3D" id="1.10.225.10">
    <property type="entry name" value="Saposin-like"/>
    <property type="match status" value="2"/>
</dbReference>
<dbReference type="AlphaFoldDB" id="A0AAD3SET6"/>
<dbReference type="Gene3D" id="1.10.630.10">
    <property type="entry name" value="Cytochrome P450"/>
    <property type="match status" value="1"/>
</dbReference>
<dbReference type="PANTHER" id="PTHR24286">
    <property type="entry name" value="CYTOCHROME P450 26"/>
    <property type="match status" value="1"/>
</dbReference>
<evidence type="ECO:0000256" key="1">
    <source>
        <dbReference type="ARBA" id="ARBA00004239"/>
    </source>
</evidence>
<dbReference type="SMART" id="SM00741">
    <property type="entry name" value="SapB"/>
    <property type="match status" value="2"/>
</dbReference>
<evidence type="ECO:0000256" key="9">
    <source>
        <dbReference type="ARBA" id="ARBA00023145"/>
    </source>
</evidence>
<keyword evidence="15" id="KW-0812">Transmembrane</keyword>
<evidence type="ECO:0000313" key="17">
    <source>
        <dbReference type="EMBL" id="GMH10008.1"/>
    </source>
</evidence>
<dbReference type="InterPro" id="IPR007856">
    <property type="entry name" value="SapB_1"/>
</dbReference>
<dbReference type="GO" id="GO:0020037">
    <property type="term" value="F:heme binding"/>
    <property type="evidence" value="ECO:0007669"/>
    <property type="project" value="InterPro"/>
</dbReference>
<dbReference type="Pfam" id="PF05184">
    <property type="entry name" value="SapB_1"/>
    <property type="match status" value="2"/>
</dbReference>
<keyword evidence="5" id="KW-0732">Signal</keyword>
<accession>A0AAD3SET6</accession>
<keyword evidence="3" id="KW-0645">Protease</keyword>
<dbReference type="GO" id="GO:0005506">
    <property type="term" value="F:iron ion binding"/>
    <property type="evidence" value="ECO:0007669"/>
    <property type="project" value="InterPro"/>
</dbReference>
<dbReference type="SUPFAM" id="SSF47862">
    <property type="entry name" value="Saposin"/>
    <property type="match status" value="2"/>
</dbReference>
<dbReference type="InterPro" id="IPR001128">
    <property type="entry name" value="Cyt_P450"/>
</dbReference>
<keyword evidence="7" id="KW-0378">Hydrolase</keyword>
<evidence type="ECO:0000256" key="14">
    <source>
        <dbReference type="ARBA" id="ARBA00041785"/>
    </source>
</evidence>
<keyword evidence="8" id="KW-0408">Iron</keyword>
<comment type="function">
    <text evidence="12">Pulmonary surfactant-associated proteins promote alveolar stability by lowering the surface tension at the air-liquid interface in the peripheral air spaces. SP-B increases the collapse pressure of palmitic acid to nearly 70 millinewtons per meter.</text>
</comment>
<keyword evidence="11" id="KW-0325">Glycoprotein</keyword>
<evidence type="ECO:0000256" key="12">
    <source>
        <dbReference type="ARBA" id="ARBA00037221"/>
    </source>
</evidence>
<comment type="subcellular location">
    <subcellularLocation>
        <location evidence="1">Secreted</location>
        <location evidence="1">Extracellular space</location>
    </subcellularLocation>
</comment>
<keyword evidence="7" id="KW-0064">Aspartyl protease</keyword>
<dbReference type="GO" id="GO:0016705">
    <property type="term" value="F:oxidoreductase activity, acting on paired donors, with incorporation or reduction of molecular oxygen"/>
    <property type="evidence" value="ECO:0007669"/>
    <property type="project" value="InterPro"/>
</dbReference>
<keyword evidence="18" id="KW-1185">Reference proteome</keyword>